<proteinExistence type="predicted"/>
<reference evidence="1" key="1">
    <citation type="submission" date="2014-11" db="EMBL/GenBank/DDBJ databases">
        <authorList>
            <person name="Amaro Gonzalez C."/>
        </authorList>
    </citation>
    <scope>NUCLEOTIDE SEQUENCE</scope>
</reference>
<evidence type="ECO:0000313" key="1">
    <source>
        <dbReference type="EMBL" id="JAH78500.1"/>
    </source>
</evidence>
<reference evidence="1" key="2">
    <citation type="journal article" date="2015" name="Fish Shellfish Immunol.">
        <title>Early steps in the European eel (Anguilla anguilla)-Vibrio vulnificus interaction in the gills: Role of the RtxA13 toxin.</title>
        <authorList>
            <person name="Callol A."/>
            <person name="Pajuelo D."/>
            <person name="Ebbesson L."/>
            <person name="Teles M."/>
            <person name="MacKenzie S."/>
            <person name="Amaro C."/>
        </authorList>
    </citation>
    <scope>NUCLEOTIDE SEQUENCE</scope>
</reference>
<sequence>MSRKLNSSLFRIGFT</sequence>
<protein>
    <submittedName>
        <fullName evidence="1">Uncharacterized protein</fullName>
    </submittedName>
</protein>
<name>A0A0E9VM66_ANGAN</name>
<dbReference type="EMBL" id="GBXM01030077">
    <property type="protein sequence ID" value="JAH78500.1"/>
    <property type="molecule type" value="Transcribed_RNA"/>
</dbReference>
<organism evidence="1">
    <name type="scientific">Anguilla anguilla</name>
    <name type="common">European freshwater eel</name>
    <name type="synonym">Muraena anguilla</name>
    <dbReference type="NCBI Taxonomy" id="7936"/>
    <lineage>
        <taxon>Eukaryota</taxon>
        <taxon>Metazoa</taxon>
        <taxon>Chordata</taxon>
        <taxon>Craniata</taxon>
        <taxon>Vertebrata</taxon>
        <taxon>Euteleostomi</taxon>
        <taxon>Actinopterygii</taxon>
        <taxon>Neopterygii</taxon>
        <taxon>Teleostei</taxon>
        <taxon>Anguilliformes</taxon>
        <taxon>Anguillidae</taxon>
        <taxon>Anguilla</taxon>
    </lineage>
</organism>
<accession>A0A0E9VM66</accession>